<evidence type="ECO:0000313" key="1">
    <source>
        <dbReference type="EMBL" id="KAI6090577.1"/>
    </source>
</evidence>
<reference evidence="1 2" key="1">
    <citation type="journal article" date="2022" name="New Phytol.">
        <title>Ecological generalism drives hyperdiversity of secondary metabolite gene clusters in xylarialean endophytes.</title>
        <authorList>
            <person name="Franco M.E.E."/>
            <person name="Wisecaver J.H."/>
            <person name="Arnold A.E."/>
            <person name="Ju Y.M."/>
            <person name="Slot J.C."/>
            <person name="Ahrendt S."/>
            <person name="Moore L.P."/>
            <person name="Eastman K.E."/>
            <person name="Scott K."/>
            <person name="Konkel Z."/>
            <person name="Mondo S.J."/>
            <person name="Kuo A."/>
            <person name="Hayes R.D."/>
            <person name="Haridas S."/>
            <person name="Andreopoulos B."/>
            <person name="Riley R."/>
            <person name="LaButti K."/>
            <person name="Pangilinan J."/>
            <person name="Lipzen A."/>
            <person name="Amirebrahimi M."/>
            <person name="Yan J."/>
            <person name="Adam C."/>
            <person name="Keymanesh K."/>
            <person name="Ng V."/>
            <person name="Louie K."/>
            <person name="Northen T."/>
            <person name="Drula E."/>
            <person name="Henrissat B."/>
            <person name="Hsieh H.M."/>
            <person name="Youens-Clark K."/>
            <person name="Lutzoni F."/>
            <person name="Miadlikowska J."/>
            <person name="Eastwood D.C."/>
            <person name="Hamelin R.C."/>
            <person name="Grigoriev I.V."/>
            <person name="U'Ren J.M."/>
        </authorList>
    </citation>
    <scope>NUCLEOTIDE SEQUENCE [LARGE SCALE GENOMIC DNA]</scope>
    <source>
        <strain evidence="1 2">ER1909</strain>
    </source>
</reference>
<evidence type="ECO:0000313" key="2">
    <source>
        <dbReference type="Proteomes" id="UP001497680"/>
    </source>
</evidence>
<dbReference type="EMBL" id="MU394290">
    <property type="protein sequence ID" value="KAI6090577.1"/>
    <property type="molecule type" value="Genomic_DNA"/>
</dbReference>
<proteinExistence type="predicted"/>
<comment type="caution">
    <text evidence="1">The sequence shown here is derived from an EMBL/GenBank/DDBJ whole genome shotgun (WGS) entry which is preliminary data.</text>
</comment>
<keyword evidence="2" id="KW-1185">Reference proteome</keyword>
<protein>
    <submittedName>
        <fullName evidence="1">Uncharacterized protein</fullName>
    </submittedName>
</protein>
<name>A0ACC0DD51_9PEZI</name>
<accession>A0ACC0DD51</accession>
<sequence>MSLSSSSSSPPPSTPRRAPTIAIDGETTAQSHGSPVPGLREQAKVAADAFLANMISELESQREGLRKERKSIQTALTKGQAATIKHLIMTHNWHLTKLSAVRKSLEQDEISPDAVWNIEQAVRDYVAYGLQKDVVVKKGWPVFNGLPILEEKERRSDDKDDQARSIFTLPSGRSMGSQISVKSTSLTTEALWAIDDSLKAWIQSIETNYPRKTSFMSKLVYTVLGIRGAKRRPRNGHSLEYPPGTNYEDLVRTLSKMRATVVSQNEFESHGKGTPKQELRELLILQDDIKRVVRLKDNWVLEIDPTALYALEKRLDEWVERWKSDDAAP</sequence>
<gene>
    <name evidence="1" type="ORF">F4821DRAFT_20704</name>
</gene>
<organism evidence="1 2">
    <name type="scientific">Hypoxylon rubiginosum</name>
    <dbReference type="NCBI Taxonomy" id="110542"/>
    <lineage>
        <taxon>Eukaryota</taxon>
        <taxon>Fungi</taxon>
        <taxon>Dikarya</taxon>
        <taxon>Ascomycota</taxon>
        <taxon>Pezizomycotina</taxon>
        <taxon>Sordariomycetes</taxon>
        <taxon>Xylariomycetidae</taxon>
        <taxon>Xylariales</taxon>
        <taxon>Hypoxylaceae</taxon>
        <taxon>Hypoxylon</taxon>
    </lineage>
</organism>
<dbReference type="Proteomes" id="UP001497680">
    <property type="component" value="Unassembled WGS sequence"/>
</dbReference>